<evidence type="ECO:0000256" key="1">
    <source>
        <dbReference type="ARBA" id="ARBA00006738"/>
    </source>
</evidence>
<accession>A0A2M7XH62</accession>
<sequence>MCERRIFGNQGEMIAVDYLREKGWKILDLQYRTHFGEIDIVAQEKEEIVFIEVKTRQSIDCGYPEESVTPHKLRRLASLGEMYLEERRLETKPFRLDVISVLFKDNGLSEIYHIEAVDMDGNS</sequence>
<organism evidence="3 4">
    <name type="scientific">Candidatus Uhrbacteria bacterium CG_4_9_14_3_um_filter_36_7</name>
    <dbReference type="NCBI Taxonomy" id="1975033"/>
    <lineage>
        <taxon>Bacteria</taxon>
        <taxon>Candidatus Uhriibacteriota</taxon>
    </lineage>
</organism>
<dbReference type="Gene3D" id="3.40.1350.10">
    <property type="match status" value="1"/>
</dbReference>
<dbReference type="NCBIfam" id="NF009150">
    <property type="entry name" value="PRK12497.1-3"/>
    <property type="match status" value="1"/>
</dbReference>
<dbReference type="AlphaFoldDB" id="A0A2M7XH62"/>
<dbReference type="NCBIfam" id="NF009154">
    <property type="entry name" value="PRK12497.3-3"/>
    <property type="match status" value="1"/>
</dbReference>
<name>A0A2M7XH62_9BACT</name>
<dbReference type="CDD" id="cd20736">
    <property type="entry name" value="PoNe_Nuclease"/>
    <property type="match status" value="1"/>
</dbReference>
<reference evidence="4" key="1">
    <citation type="submission" date="2017-09" db="EMBL/GenBank/DDBJ databases">
        <title>Depth-based differentiation of microbial function through sediment-hosted aquifers and enrichment of novel symbionts in the deep terrestrial subsurface.</title>
        <authorList>
            <person name="Probst A.J."/>
            <person name="Ladd B."/>
            <person name="Jarett J.K."/>
            <person name="Geller-Mcgrath D.E."/>
            <person name="Sieber C.M.K."/>
            <person name="Emerson J.B."/>
            <person name="Anantharaman K."/>
            <person name="Thomas B.C."/>
            <person name="Malmstrom R."/>
            <person name="Stieglmeier M."/>
            <person name="Klingl A."/>
            <person name="Woyke T."/>
            <person name="Ryan C.M."/>
            <person name="Banfield J.F."/>
        </authorList>
    </citation>
    <scope>NUCLEOTIDE SEQUENCE [LARGE SCALE GENOMIC DNA]</scope>
</reference>
<dbReference type="InterPro" id="IPR011856">
    <property type="entry name" value="tRNA_endonuc-like_dom_sf"/>
</dbReference>
<dbReference type="HAMAP" id="MF_00048">
    <property type="entry name" value="UPF0102"/>
    <property type="match status" value="1"/>
</dbReference>
<dbReference type="Pfam" id="PF02021">
    <property type="entry name" value="UPF0102"/>
    <property type="match status" value="1"/>
</dbReference>
<comment type="caution">
    <text evidence="3">The sequence shown here is derived from an EMBL/GenBank/DDBJ whole genome shotgun (WGS) entry which is preliminary data.</text>
</comment>
<dbReference type="Proteomes" id="UP000229749">
    <property type="component" value="Unassembled WGS sequence"/>
</dbReference>
<protein>
    <recommendedName>
        <fullName evidence="2">UPF0102 protein CO172_02635</fullName>
    </recommendedName>
</protein>
<dbReference type="EMBL" id="PFWS01000041">
    <property type="protein sequence ID" value="PJA47214.1"/>
    <property type="molecule type" value="Genomic_DNA"/>
</dbReference>
<gene>
    <name evidence="3" type="ORF">CO172_02635</name>
</gene>
<dbReference type="PANTHER" id="PTHR34039:SF1">
    <property type="entry name" value="UPF0102 PROTEIN YRAN"/>
    <property type="match status" value="1"/>
</dbReference>
<comment type="similarity">
    <text evidence="1 2">Belongs to the UPF0102 family.</text>
</comment>
<dbReference type="InterPro" id="IPR003509">
    <property type="entry name" value="UPF0102_YraN-like"/>
</dbReference>
<evidence type="ECO:0000256" key="2">
    <source>
        <dbReference type="HAMAP-Rule" id="MF_00048"/>
    </source>
</evidence>
<dbReference type="PANTHER" id="PTHR34039">
    <property type="entry name" value="UPF0102 PROTEIN YRAN"/>
    <property type="match status" value="1"/>
</dbReference>
<evidence type="ECO:0000313" key="4">
    <source>
        <dbReference type="Proteomes" id="UP000229749"/>
    </source>
</evidence>
<proteinExistence type="inferred from homology"/>
<dbReference type="SUPFAM" id="SSF52980">
    <property type="entry name" value="Restriction endonuclease-like"/>
    <property type="match status" value="1"/>
</dbReference>
<dbReference type="GO" id="GO:0003676">
    <property type="term" value="F:nucleic acid binding"/>
    <property type="evidence" value="ECO:0007669"/>
    <property type="project" value="InterPro"/>
</dbReference>
<evidence type="ECO:0000313" key="3">
    <source>
        <dbReference type="EMBL" id="PJA47214.1"/>
    </source>
</evidence>
<dbReference type="InterPro" id="IPR011335">
    <property type="entry name" value="Restrct_endonuc-II-like"/>
</dbReference>